<dbReference type="EMBL" id="CP036433">
    <property type="protein sequence ID" value="QDU92548.1"/>
    <property type="molecule type" value="Genomic_DNA"/>
</dbReference>
<name>A0A518DL38_9BACT</name>
<protein>
    <submittedName>
        <fullName evidence="1">Condensation domain protein</fullName>
    </submittedName>
</protein>
<organism evidence="1 2">
    <name type="scientific">Lignipirellula cremea</name>
    <dbReference type="NCBI Taxonomy" id="2528010"/>
    <lineage>
        <taxon>Bacteria</taxon>
        <taxon>Pseudomonadati</taxon>
        <taxon>Planctomycetota</taxon>
        <taxon>Planctomycetia</taxon>
        <taxon>Pirellulales</taxon>
        <taxon>Pirellulaceae</taxon>
        <taxon>Lignipirellula</taxon>
    </lineage>
</organism>
<dbReference type="OrthoDB" id="232867at2"/>
<keyword evidence="2" id="KW-1185">Reference proteome</keyword>
<dbReference type="RefSeq" id="WP_145048592.1">
    <property type="nucleotide sequence ID" value="NZ_CP036433.1"/>
</dbReference>
<dbReference type="Gene3D" id="3.30.559.10">
    <property type="entry name" value="Chloramphenicol acetyltransferase-like domain"/>
    <property type="match status" value="1"/>
</dbReference>
<dbReference type="PANTHER" id="PTHR28037">
    <property type="entry name" value="ALCOHOL O-ACETYLTRANSFERASE 1-RELATED"/>
    <property type="match status" value="1"/>
</dbReference>
<dbReference type="Proteomes" id="UP000317648">
    <property type="component" value="Chromosome"/>
</dbReference>
<dbReference type="KEGG" id="lcre:Pla8534_02960"/>
<accession>A0A518DL38</accession>
<dbReference type="PANTHER" id="PTHR28037:SF1">
    <property type="entry name" value="ALCOHOL O-ACETYLTRANSFERASE 1-RELATED"/>
    <property type="match status" value="1"/>
</dbReference>
<dbReference type="InterPro" id="IPR052058">
    <property type="entry name" value="Alcohol_O-acetyltransferase"/>
</dbReference>
<dbReference type="Gene3D" id="3.30.559.30">
    <property type="entry name" value="Nonribosomal peptide synthetase, condensation domain"/>
    <property type="match status" value="1"/>
</dbReference>
<proteinExistence type="predicted"/>
<dbReference type="SUPFAM" id="SSF52777">
    <property type="entry name" value="CoA-dependent acyltransferases"/>
    <property type="match status" value="2"/>
</dbReference>
<dbReference type="InterPro" id="IPR023213">
    <property type="entry name" value="CAT-like_dom_sf"/>
</dbReference>
<reference evidence="1 2" key="1">
    <citation type="submission" date="2019-02" db="EMBL/GenBank/DDBJ databases">
        <title>Deep-cultivation of Planctomycetes and their phenomic and genomic characterization uncovers novel biology.</title>
        <authorList>
            <person name="Wiegand S."/>
            <person name="Jogler M."/>
            <person name="Boedeker C."/>
            <person name="Pinto D."/>
            <person name="Vollmers J."/>
            <person name="Rivas-Marin E."/>
            <person name="Kohn T."/>
            <person name="Peeters S.H."/>
            <person name="Heuer A."/>
            <person name="Rast P."/>
            <person name="Oberbeckmann S."/>
            <person name="Bunk B."/>
            <person name="Jeske O."/>
            <person name="Meyerdierks A."/>
            <person name="Storesund J.E."/>
            <person name="Kallscheuer N."/>
            <person name="Luecker S."/>
            <person name="Lage O.M."/>
            <person name="Pohl T."/>
            <person name="Merkel B.J."/>
            <person name="Hornburger P."/>
            <person name="Mueller R.-W."/>
            <person name="Bruemmer F."/>
            <person name="Labrenz M."/>
            <person name="Spormann A.M."/>
            <person name="Op den Camp H."/>
            <person name="Overmann J."/>
            <person name="Amann R."/>
            <person name="Jetten M.S.M."/>
            <person name="Mascher T."/>
            <person name="Medema M.H."/>
            <person name="Devos D.P."/>
            <person name="Kaster A.-K."/>
            <person name="Ovreas L."/>
            <person name="Rohde M."/>
            <person name="Galperin M.Y."/>
            <person name="Jogler C."/>
        </authorList>
    </citation>
    <scope>NUCLEOTIDE SEQUENCE [LARGE SCALE GENOMIC DNA]</scope>
    <source>
        <strain evidence="1 2">Pla85_3_4</strain>
    </source>
</reference>
<gene>
    <name evidence="1" type="ORF">Pla8534_02960</name>
</gene>
<evidence type="ECO:0000313" key="2">
    <source>
        <dbReference type="Proteomes" id="UP000317648"/>
    </source>
</evidence>
<dbReference type="AlphaFoldDB" id="A0A518DL38"/>
<evidence type="ECO:0000313" key="1">
    <source>
        <dbReference type="EMBL" id="QDU92548.1"/>
    </source>
</evidence>
<sequence>MSTNALAPPVDIPQAMQNLFPLPLSIIEEFMLADSRPQYPMMADLEMHFQGRIRREPFDAALAQALARAPLFQSVIQTGPKGARHWVRTEQPVPVIWGDENAPLDDAYDAPVDLTAEPGLRVYVRSGETSSSVLLHFHHACSDGMGAFAFIEDFLAAYAQACGDDSVAMRPLEPERLRHRGALGTAGRSAYRGLVDTFIGAREGIRFFLQRPSPLPAIQDPPIAETARLRIRATNGRCSEETTAGLRKAATALNCTVNDLLLRDLFLTMHQWHNQQDGPSTRGQLRILMPQNLRERDDRRMPTGNMLGFAFVTRKRRLCESPQELLRSISHETAAVREGQLSRYFLGGLDALHKAGWLPRVLQGKLCFASAVLTNLGNPLRRFVTRFPRAGSKLKIGDLKLVELTGVPPLRPNTRAVFAVFGSHDKLTLCLRTDPYLYSADDNAQLLNLYLARLDATAAEQAE</sequence>